<evidence type="ECO:0000256" key="10">
    <source>
        <dbReference type="HAMAP-Rule" id="MF_00455"/>
    </source>
</evidence>
<evidence type="ECO:0000313" key="15">
    <source>
        <dbReference type="EMBL" id="MBC1778997.1"/>
    </source>
</evidence>
<dbReference type="SUPFAM" id="SSF51658">
    <property type="entry name" value="Xylose isomerase-like"/>
    <property type="match status" value="1"/>
</dbReference>
<dbReference type="STRING" id="1552123.EP57_04190"/>
<dbReference type="Proteomes" id="UP000546244">
    <property type="component" value="Unassembled WGS sequence"/>
</dbReference>
<dbReference type="EMBL" id="JAARMV010000001">
    <property type="protein sequence ID" value="MBC2371332.1"/>
    <property type="molecule type" value="Genomic_DNA"/>
</dbReference>
<dbReference type="PANTHER" id="PTHR48408:SF1">
    <property type="entry name" value="XYLOSE ISOMERASE"/>
    <property type="match status" value="1"/>
</dbReference>
<dbReference type="PROSITE" id="PS51415">
    <property type="entry name" value="XYLOSE_ISOMERASE"/>
    <property type="match status" value="1"/>
</dbReference>
<comment type="similarity">
    <text evidence="1 10 11">Belongs to the xylose isomerase family.</text>
</comment>
<reference evidence="13 20" key="1">
    <citation type="submission" date="2014-05" db="EMBL/GenBank/DDBJ databases">
        <title>Novel Listeriaceae from food processing environments.</title>
        <authorList>
            <person name="den Bakker H.C."/>
        </authorList>
    </citation>
    <scope>NUCLEOTIDE SEQUENCE [LARGE SCALE GENOMIC DNA]</scope>
    <source>
        <strain evidence="13 20">FSL A5-0281</strain>
    </source>
</reference>
<feature type="binding site" evidence="10">
    <location>
        <position position="337"/>
    </location>
    <ligand>
        <name>Mg(2+)</name>
        <dbReference type="ChEBI" id="CHEBI:18420"/>
        <label>1</label>
    </ligand>
</feature>
<evidence type="ECO:0000313" key="13">
    <source>
        <dbReference type="EMBL" id="KGL42668.1"/>
    </source>
</evidence>
<gene>
    <name evidence="10 14" type="primary">xylA</name>
    <name evidence="13" type="ORF">EP57_04190</name>
    <name evidence="19" type="ORF">HBP98_04840</name>
    <name evidence="15" type="ORF">HCA46_09120</name>
    <name evidence="16" type="ORF">HCB26_11405</name>
    <name evidence="17" type="ORF">HCB27_01025</name>
    <name evidence="18" type="ORF">HCB35_09600</name>
    <name evidence="14" type="ORF">HCI99_14050</name>
</gene>
<dbReference type="NCBIfam" id="NF003998">
    <property type="entry name" value="PRK05474.1"/>
    <property type="match status" value="1"/>
</dbReference>
<organism evidence="13 20">
    <name type="scientific">Listeria booriae</name>
    <dbReference type="NCBI Taxonomy" id="1552123"/>
    <lineage>
        <taxon>Bacteria</taxon>
        <taxon>Bacillati</taxon>
        <taxon>Bacillota</taxon>
        <taxon>Bacilli</taxon>
        <taxon>Bacillales</taxon>
        <taxon>Listeriaceae</taxon>
        <taxon>Listeria</taxon>
    </lineage>
</organism>
<dbReference type="GO" id="GO:0005737">
    <property type="term" value="C:cytoplasm"/>
    <property type="evidence" value="ECO:0007669"/>
    <property type="project" value="UniProtKB-SubCell"/>
</dbReference>
<dbReference type="GO" id="GO:0000287">
    <property type="term" value="F:magnesium ion binding"/>
    <property type="evidence" value="ECO:0007669"/>
    <property type="project" value="UniProtKB-UniRule"/>
</dbReference>
<dbReference type="PANTHER" id="PTHR48408">
    <property type="match status" value="1"/>
</dbReference>
<evidence type="ECO:0000256" key="8">
    <source>
        <dbReference type="ARBA" id="ARBA00023277"/>
    </source>
</evidence>
<comment type="cofactor">
    <cofactor evidence="10">
        <name>Mg(2+)</name>
        <dbReference type="ChEBI" id="CHEBI:18420"/>
    </cofactor>
    <text evidence="10">Binds 2 magnesium ions per subunit.</text>
</comment>
<keyword evidence="6 10" id="KW-0479">Metal-binding</keyword>
<dbReference type="EMBL" id="JAARUV010000002">
    <property type="protein sequence ID" value="MBC1778997.1"/>
    <property type="molecule type" value="Genomic_DNA"/>
</dbReference>
<feature type="binding site" evidence="10">
    <location>
        <position position="266"/>
    </location>
    <ligand>
        <name>Mg(2+)</name>
        <dbReference type="ChEBI" id="CHEBI:18420"/>
        <label>1</label>
    </ligand>
</feature>
<dbReference type="RefSeq" id="WP_036084464.1">
    <property type="nucleotide sequence ID" value="NZ_CBCSHQ010000001.1"/>
</dbReference>
<evidence type="ECO:0000256" key="9">
    <source>
        <dbReference type="ARBA" id="ARBA00033659"/>
    </source>
</evidence>
<evidence type="ECO:0000313" key="23">
    <source>
        <dbReference type="Proteomes" id="UP000541735"/>
    </source>
</evidence>
<evidence type="ECO:0000313" key="26">
    <source>
        <dbReference type="Proteomes" id="UP000553016"/>
    </source>
</evidence>
<feature type="active site" evidence="10">
    <location>
        <position position="99"/>
    </location>
</feature>
<feature type="binding site" evidence="10">
    <location>
        <position position="230"/>
    </location>
    <ligand>
        <name>Mg(2+)</name>
        <dbReference type="ChEBI" id="CHEBI:18420"/>
        <label>1</label>
    </ligand>
</feature>
<feature type="binding site" evidence="10">
    <location>
        <position position="307"/>
    </location>
    <ligand>
        <name>Mg(2+)</name>
        <dbReference type="ChEBI" id="CHEBI:18420"/>
        <label>2</label>
    </ligand>
</feature>
<dbReference type="EMBL" id="JAARYH010000004">
    <property type="protein sequence ID" value="MBC2167173.1"/>
    <property type="molecule type" value="Genomic_DNA"/>
</dbReference>
<dbReference type="PRINTS" id="PR00688">
    <property type="entry name" value="XYLOSISMRASE"/>
</dbReference>
<dbReference type="EMBL" id="JNFA01000011">
    <property type="protein sequence ID" value="KGL42668.1"/>
    <property type="molecule type" value="Genomic_DNA"/>
</dbReference>
<dbReference type="NCBIfam" id="TIGR02630">
    <property type="entry name" value="xylose_isom_A"/>
    <property type="match status" value="1"/>
</dbReference>
<dbReference type="GO" id="GO:0042732">
    <property type="term" value="P:D-xylose metabolic process"/>
    <property type="evidence" value="ECO:0007669"/>
    <property type="project" value="UniProtKB-UniRule"/>
</dbReference>
<evidence type="ECO:0000313" key="25">
    <source>
        <dbReference type="Proteomes" id="UP000547643"/>
    </source>
</evidence>
<evidence type="ECO:0000256" key="11">
    <source>
        <dbReference type="RuleBase" id="RU000609"/>
    </source>
</evidence>
<dbReference type="EMBL" id="JAARYD010000001">
    <property type="protein sequence ID" value="MBC2175182.1"/>
    <property type="molecule type" value="Genomic_DNA"/>
</dbReference>
<dbReference type="Proteomes" id="UP000519573">
    <property type="component" value="Unassembled WGS sequence"/>
</dbReference>
<sequence length="437" mass="49377">MSYFPQVEKIQFEGKETKNKFAFRHYNADEIVLGKPMKEHLRFAVAYWHTMTQDGSDPFGMPTNERTWIGATEMETAKNRVEAFFEILEKLGAEYFCFHDIDVAPAGDSIEEFMNNLDEITDLIKVKMDQTGIKLLWNTANMFSHPRFNNGAGSTNDPEVFAYAAAQVKKGLDISKKLGGANYVFWGGREGYETLLNTDMKFEQDNIARLFKMVIAYAEKNGHKPQFLIEPKPKEPSKHQYDFDAATTMAFIQNYGLEGDFKLNLEANHATLAGHTFEHELRVAREYDALGSIDANQGDMLLGWDTDEFPTNVLDVTLAMYEILQNGGIAPGGINFDAKVRRSSFAMEDLLLAHIAGMDTFARGLKVAAKLIEDKFIENVIAERYGKWSSTDIGKSILAGEEDLESLSTYAYKHGDTIKLESSHIEYVKSVLNDYLF</sequence>
<dbReference type="Gene3D" id="3.20.20.150">
    <property type="entry name" value="Divalent-metal-dependent TIM barrel enzymes"/>
    <property type="match status" value="1"/>
</dbReference>
<evidence type="ECO:0000256" key="4">
    <source>
        <dbReference type="ARBA" id="ARBA00018232"/>
    </source>
</evidence>
<protein>
    <recommendedName>
        <fullName evidence="4 10">Xylose isomerase</fullName>
        <ecNumber evidence="3 10">5.3.1.5</ecNumber>
    </recommendedName>
</protein>
<evidence type="ECO:0000313" key="16">
    <source>
        <dbReference type="EMBL" id="MBC2167173.1"/>
    </source>
</evidence>
<dbReference type="eggNOG" id="COG2115">
    <property type="taxonomic scope" value="Bacteria"/>
</dbReference>
<evidence type="ECO:0000313" key="18">
    <source>
        <dbReference type="EMBL" id="MBC2240735.1"/>
    </source>
</evidence>
<dbReference type="HAMAP" id="MF_00455">
    <property type="entry name" value="Xylose_isom_A"/>
    <property type="match status" value="1"/>
</dbReference>
<keyword evidence="10" id="KW-0460">Magnesium</keyword>
<evidence type="ECO:0000256" key="7">
    <source>
        <dbReference type="ARBA" id="ARBA00023235"/>
    </source>
</evidence>
<feature type="binding site" evidence="10">
    <location>
        <position position="266"/>
    </location>
    <ligand>
        <name>Mg(2+)</name>
        <dbReference type="ChEBI" id="CHEBI:18420"/>
        <label>2</label>
    </ligand>
</feature>
<proteinExistence type="inferred from homology"/>
<dbReference type="Proteomes" id="UP000547643">
    <property type="component" value="Unassembled WGS sequence"/>
</dbReference>
<evidence type="ECO:0000313" key="24">
    <source>
        <dbReference type="Proteomes" id="UP000546244"/>
    </source>
</evidence>
<dbReference type="Proteomes" id="UP000533953">
    <property type="component" value="Unassembled WGS sequence"/>
</dbReference>
<keyword evidence="8 10" id="KW-0119">Carbohydrate metabolism</keyword>
<feature type="binding site" evidence="10">
    <location>
        <position position="269"/>
    </location>
    <ligand>
        <name>Mg(2+)</name>
        <dbReference type="ChEBI" id="CHEBI:18420"/>
        <label>2</label>
    </ligand>
</feature>
<comment type="subcellular location">
    <subcellularLocation>
        <location evidence="10 12">Cytoplasm</location>
    </subcellularLocation>
</comment>
<feature type="active site" evidence="10">
    <location>
        <position position="102"/>
    </location>
</feature>
<evidence type="ECO:0000313" key="22">
    <source>
        <dbReference type="Proteomes" id="UP000533953"/>
    </source>
</evidence>
<feature type="binding site" evidence="10">
    <location>
        <position position="305"/>
    </location>
    <ligand>
        <name>Mg(2+)</name>
        <dbReference type="ChEBI" id="CHEBI:18420"/>
        <label>2</label>
    </ligand>
</feature>
<evidence type="ECO:0000313" key="21">
    <source>
        <dbReference type="Proteomes" id="UP000519573"/>
    </source>
</evidence>
<evidence type="ECO:0000256" key="3">
    <source>
        <dbReference type="ARBA" id="ARBA00011958"/>
    </source>
</evidence>
<dbReference type="InterPro" id="IPR036237">
    <property type="entry name" value="Xyl_isomerase-like_sf"/>
</dbReference>
<evidence type="ECO:0000313" key="17">
    <source>
        <dbReference type="EMBL" id="MBC2175182.1"/>
    </source>
</evidence>
<evidence type="ECO:0000313" key="20">
    <source>
        <dbReference type="Proteomes" id="UP000029844"/>
    </source>
</evidence>
<dbReference type="Proteomes" id="UP000553016">
    <property type="component" value="Unassembled WGS sequence"/>
</dbReference>
<keyword evidence="10" id="KW-0963">Cytoplasm</keyword>
<dbReference type="EMBL" id="JAARZA010000003">
    <property type="protein sequence ID" value="MBC2240735.1"/>
    <property type="molecule type" value="Genomic_DNA"/>
</dbReference>
<name>A0A099WDS3_9LIST</name>
<keyword evidence="5 10" id="KW-0859">Xylose metabolism</keyword>
<dbReference type="EMBL" id="JAASTX010000022">
    <property type="protein sequence ID" value="MBC1492940.1"/>
    <property type="molecule type" value="Genomic_DNA"/>
</dbReference>
<comment type="caution">
    <text evidence="13">The sequence shown here is derived from an EMBL/GenBank/DDBJ whole genome shotgun (WGS) entry which is preliminary data.</text>
</comment>
<evidence type="ECO:0000256" key="2">
    <source>
        <dbReference type="ARBA" id="ARBA00011881"/>
    </source>
</evidence>
<dbReference type="AlphaFoldDB" id="A0A099WDS3"/>
<evidence type="ECO:0000256" key="6">
    <source>
        <dbReference type="ARBA" id="ARBA00022723"/>
    </source>
</evidence>
<accession>A0A099WDS3</accession>
<dbReference type="Proteomes" id="UP000541735">
    <property type="component" value="Unassembled WGS sequence"/>
</dbReference>
<evidence type="ECO:0000313" key="14">
    <source>
        <dbReference type="EMBL" id="MBC1492940.1"/>
    </source>
</evidence>
<reference evidence="21 22" key="2">
    <citation type="submission" date="2020-03" db="EMBL/GenBank/DDBJ databases">
        <title>Soil Listeria distribution.</title>
        <authorList>
            <person name="Liao J."/>
            <person name="Wiedmann M."/>
        </authorList>
    </citation>
    <scope>NUCLEOTIDE SEQUENCE [LARGE SCALE GENOMIC DNA]</scope>
    <source>
        <strain evidence="18 26">FSL L7-0149</strain>
        <strain evidence="16 21">FSL L7-0245</strain>
        <strain evidence="17 23">FSL L7-0259</strain>
        <strain evidence="15 25">FSL L7-1017</strain>
        <strain evidence="14 22">FSL L7-1547</strain>
        <strain evidence="19 24">FSL L7-1850</strain>
    </source>
</reference>
<comment type="catalytic activity">
    <reaction evidence="9 10 11">
        <text>alpha-D-xylose = alpha-D-xylulofuranose</text>
        <dbReference type="Rhea" id="RHEA:22816"/>
        <dbReference type="ChEBI" id="CHEBI:28518"/>
        <dbReference type="ChEBI" id="CHEBI:188998"/>
        <dbReference type="EC" id="5.3.1.5"/>
    </reaction>
</comment>
<evidence type="ECO:0000313" key="19">
    <source>
        <dbReference type="EMBL" id="MBC2371332.1"/>
    </source>
</evidence>
<dbReference type="GO" id="GO:0009045">
    <property type="term" value="F:xylose isomerase activity"/>
    <property type="evidence" value="ECO:0007669"/>
    <property type="project" value="UniProtKB-UniRule"/>
</dbReference>
<dbReference type="OrthoDB" id="9763981at2"/>
<dbReference type="Proteomes" id="UP000029844">
    <property type="component" value="Unassembled WGS sequence"/>
</dbReference>
<keyword evidence="7 10" id="KW-0413">Isomerase</keyword>
<dbReference type="InterPro" id="IPR013452">
    <property type="entry name" value="Xylose_isom_bac"/>
</dbReference>
<comment type="subunit">
    <text evidence="2 10 12">Homotetramer.</text>
</comment>
<feature type="binding site" evidence="10">
    <location>
        <position position="294"/>
    </location>
    <ligand>
        <name>Mg(2+)</name>
        <dbReference type="ChEBI" id="CHEBI:18420"/>
        <label>1</label>
    </ligand>
</feature>
<dbReference type="EC" id="5.3.1.5" evidence="3 10"/>
<dbReference type="GeneID" id="58716614"/>
<dbReference type="InterPro" id="IPR001998">
    <property type="entry name" value="Xylose_isomerase"/>
</dbReference>
<keyword evidence="20" id="KW-1185">Reference proteome</keyword>
<evidence type="ECO:0000256" key="12">
    <source>
        <dbReference type="RuleBase" id="RU000610"/>
    </source>
</evidence>
<evidence type="ECO:0000256" key="1">
    <source>
        <dbReference type="ARBA" id="ARBA00005765"/>
    </source>
</evidence>
<evidence type="ECO:0000256" key="5">
    <source>
        <dbReference type="ARBA" id="ARBA00022629"/>
    </source>
</evidence>